<reference evidence="1 2" key="1">
    <citation type="submission" date="2024-05" db="EMBL/GenBank/DDBJ databases">
        <title>Haplotype-resolved chromosome-level genome assembly of Huyou (Citrus changshanensis).</title>
        <authorList>
            <person name="Miao C."/>
            <person name="Chen W."/>
            <person name="Wu Y."/>
            <person name="Wang L."/>
            <person name="Zhao S."/>
            <person name="Grierson D."/>
            <person name="Xu C."/>
            <person name="Chen K."/>
        </authorList>
    </citation>
    <scope>NUCLEOTIDE SEQUENCE [LARGE SCALE GENOMIC DNA]</scope>
    <source>
        <strain evidence="1">01-14</strain>
        <tissue evidence="1">Leaf</tissue>
    </source>
</reference>
<gene>
    <name evidence="1" type="ORF">WN944_007407</name>
</gene>
<dbReference type="AlphaFoldDB" id="A0AAP0QY11"/>
<dbReference type="InterPro" id="IPR011043">
    <property type="entry name" value="Gal_Oxase/kelch_b-propeller"/>
</dbReference>
<evidence type="ECO:0000313" key="1">
    <source>
        <dbReference type="EMBL" id="KAK9215402.1"/>
    </source>
</evidence>
<organism evidence="1 2">
    <name type="scientific">Citrus x changshan-huyou</name>
    <dbReference type="NCBI Taxonomy" id="2935761"/>
    <lineage>
        <taxon>Eukaryota</taxon>
        <taxon>Viridiplantae</taxon>
        <taxon>Streptophyta</taxon>
        <taxon>Embryophyta</taxon>
        <taxon>Tracheophyta</taxon>
        <taxon>Spermatophyta</taxon>
        <taxon>Magnoliopsida</taxon>
        <taxon>eudicotyledons</taxon>
        <taxon>Gunneridae</taxon>
        <taxon>Pentapetalae</taxon>
        <taxon>rosids</taxon>
        <taxon>malvids</taxon>
        <taxon>Sapindales</taxon>
        <taxon>Rutaceae</taxon>
        <taxon>Aurantioideae</taxon>
        <taxon>Citrus</taxon>
    </lineage>
</organism>
<evidence type="ECO:0000313" key="2">
    <source>
        <dbReference type="Proteomes" id="UP001428341"/>
    </source>
</evidence>
<name>A0AAP0QY11_9ROSI</name>
<dbReference type="SUPFAM" id="SSF50965">
    <property type="entry name" value="Galactose oxidase, central domain"/>
    <property type="match status" value="1"/>
</dbReference>
<accession>A0AAP0QY11</accession>
<dbReference type="Proteomes" id="UP001428341">
    <property type="component" value="Unassembled WGS sequence"/>
</dbReference>
<sequence>MQYRPDAYGSVLDVNYVGDLFYCAFTDGKLCAFDIRNQNWEQLSDQGPNSNNIEAAVSVAPSEDYILGWKSECLWKFWKFDLSENQWIVEHFKEQTSVILKGSTSFAVPALAEVHYFLQSFFTWHKGRLIMPWCRSFYDDSKRENEVYEWISPDEYDMKRIWIEPPLERIWKACDLLESSSEPTVEEK</sequence>
<dbReference type="EMBL" id="JBCGBO010000003">
    <property type="protein sequence ID" value="KAK9215402.1"/>
    <property type="molecule type" value="Genomic_DNA"/>
</dbReference>
<protein>
    <submittedName>
        <fullName evidence="1">Uncharacterized protein</fullName>
    </submittedName>
</protein>
<keyword evidence="2" id="KW-1185">Reference proteome</keyword>
<comment type="caution">
    <text evidence="1">The sequence shown here is derived from an EMBL/GenBank/DDBJ whole genome shotgun (WGS) entry which is preliminary data.</text>
</comment>
<proteinExistence type="predicted"/>